<organism evidence="2 3">
    <name type="scientific">Bombardia bombarda</name>
    <dbReference type="NCBI Taxonomy" id="252184"/>
    <lineage>
        <taxon>Eukaryota</taxon>
        <taxon>Fungi</taxon>
        <taxon>Dikarya</taxon>
        <taxon>Ascomycota</taxon>
        <taxon>Pezizomycotina</taxon>
        <taxon>Sordariomycetes</taxon>
        <taxon>Sordariomycetidae</taxon>
        <taxon>Sordariales</taxon>
        <taxon>Lasiosphaeriaceae</taxon>
        <taxon>Bombardia</taxon>
    </lineage>
</organism>
<feature type="compositionally biased region" description="Polar residues" evidence="1">
    <location>
        <begin position="74"/>
        <end position="90"/>
    </location>
</feature>
<dbReference type="EMBL" id="JAULSR010000001">
    <property type="protein sequence ID" value="KAK0634881.1"/>
    <property type="molecule type" value="Genomic_DNA"/>
</dbReference>
<accession>A0AA40CDK5</accession>
<dbReference type="AlphaFoldDB" id="A0AA40CDK5"/>
<evidence type="ECO:0000313" key="2">
    <source>
        <dbReference type="EMBL" id="KAK0634881.1"/>
    </source>
</evidence>
<gene>
    <name evidence="2" type="ORF">B0T17DRAFT_21237</name>
</gene>
<comment type="caution">
    <text evidence="2">The sequence shown here is derived from an EMBL/GenBank/DDBJ whole genome shotgun (WGS) entry which is preliminary data.</text>
</comment>
<proteinExistence type="predicted"/>
<name>A0AA40CDK5_9PEZI</name>
<protein>
    <submittedName>
        <fullName evidence="2">Uncharacterized protein</fullName>
    </submittedName>
</protein>
<evidence type="ECO:0000313" key="3">
    <source>
        <dbReference type="Proteomes" id="UP001174934"/>
    </source>
</evidence>
<sequence>MERLHEGSISPSDRLPSKFLVRGERRVPGVVQLPRYLRDNKVCSPSGDGCSKLLPTCPPRPSAGYPSIRPPIHPSTSSHSNPTVWTSSRRPGQLPRRLPVHPTSLPTLHIQPTQELRCLPYLISQRQTVLLYSFYLSRRMSTLAYTLVQQSFNLPESLTLDPTSGCKLAAFLVSTHPPTYPRRHSASITSWNTPCSFVFLNN</sequence>
<feature type="region of interest" description="Disordered" evidence="1">
    <location>
        <begin position="61"/>
        <end position="106"/>
    </location>
</feature>
<evidence type="ECO:0000256" key="1">
    <source>
        <dbReference type="SAM" id="MobiDB-lite"/>
    </source>
</evidence>
<keyword evidence="3" id="KW-1185">Reference proteome</keyword>
<reference evidence="2" key="1">
    <citation type="submission" date="2023-06" db="EMBL/GenBank/DDBJ databases">
        <title>Genome-scale phylogeny and comparative genomics of the fungal order Sordariales.</title>
        <authorList>
            <consortium name="Lawrence Berkeley National Laboratory"/>
            <person name="Hensen N."/>
            <person name="Bonometti L."/>
            <person name="Westerberg I."/>
            <person name="Brannstrom I.O."/>
            <person name="Guillou S."/>
            <person name="Cros-Aarteil S."/>
            <person name="Calhoun S."/>
            <person name="Haridas S."/>
            <person name="Kuo A."/>
            <person name="Mondo S."/>
            <person name="Pangilinan J."/>
            <person name="Riley R."/>
            <person name="LaButti K."/>
            <person name="Andreopoulos B."/>
            <person name="Lipzen A."/>
            <person name="Chen C."/>
            <person name="Yanf M."/>
            <person name="Daum C."/>
            <person name="Ng V."/>
            <person name="Clum A."/>
            <person name="Steindorff A."/>
            <person name="Ohm R."/>
            <person name="Martin F."/>
            <person name="Silar P."/>
            <person name="Natvig D."/>
            <person name="Lalanne C."/>
            <person name="Gautier V."/>
            <person name="Ament-velasquez S.L."/>
            <person name="Kruys A."/>
            <person name="Hutchinson M.I."/>
            <person name="Powell A.J."/>
            <person name="Barry K."/>
            <person name="Miller A.N."/>
            <person name="Grigoriev I.V."/>
            <person name="Debuchy R."/>
            <person name="Gladieux P."/>
            <person name="Thoren M.H."/>
            <person name="Johannesson H."/>
        </authorList>
    </citation>
    <scope>NUCLEOTIDE SEQUENCE</scope>
    <source>
        <strain evidence="2">SMH3391-2</strain>
    </source>
</reference>
<dbReference type="Proteomes" id="UP001174934">
    <property type="component" value="Unassembled WGS sequence"/>
</dbReference>